<protein>
    <submittedName>
        <fullName evidence="1">Uncharacterized protein</fullName>
    </submittedName>
</protein>
<dbReference type="EMBL" id="LHQQ01000205">
    <property type="protein sequence ID" value="KOS39393.1"/>
    <property type="molecule type" value="Genomic_DNA"/>
</dbReference>
<evidence type="ECO:0000313" key="2">
    <source>
        <dbReference type="Proteomes" id="UP000037696"/>
    </source>
</evidence>
<keyword evidence="2" id="KW-1185">Reference proteome</keyword>
<organism evidence="1 2">
    <name type="scientific">Penicillium nordicum</name>
    <dbReference type="NCBI Taxonomy" id="229535"/>
    <lineage>
        <taxon>Eukaryota</taxon>
        <taxon>Fungi</taxon>
        <taxon>Dikarya</taxon>
        <taxon>Ascomycota</taxon>
        <taxon>Pezizomycotina</taxon>
        <taxon>Eurotiomycetes</taxon>
        <taxon>Eurotiomycetidae</taxon>
        <taxon>Eurotiales</taxon>
        <taxon>Aspergillaceae</taxon>
        <taxon>Penicillium</taxon>
    </lineage>
</organism>
<proteinExistence type="predicted"/>
<evidence type="ECO:0000313" key="1">
    <source>
        <dbReference type="EMBL" id="KOS39393.1"/>
    </source>
</evidence>
<reference evidence="1 2" key="1">
    <citation type="submission" date="2015-08" db="EMBL/GenBank/DDBJ databases">
        <title>Genome sequencing of Penicillium nordicum.</title>
        <authorList>
            <person name="Nguyen H.D."/>
            <person name="Seifert K.A."/>
        </authorList>
    </citation>
    <scope>NUCLEOTIDE SEQUENCE [LARGE SCALE GENOMIC DNA]</scope>
    <source>
        <strain evidence="1 2">DAOMC 185683</strain>
    </source>
</reference>
<name>A0A0M9WCL0_9EURO</name>
<dbReference type="AlphaFoldDB" id="A0A0M9WCL0"/>
<dbReference type="Proteomes" id="UP000037696">
    <property type="component" value="Unassembled WGS sequence"/>
</dbReference>
<accession>A0A0M9WCL0</accession>
<comment type="caution">
    <text evidence="1">The sequence shown here is derived from an EMBL/GenBank/DDBJ whole genome shotgun (WGS) entry which is preliminary data.</text>
</comment>
<sequence>MLHGYSTSNPVPVFTAIALPLASPSEARLTGGAVTSALPSNPVPVFTAIALPLASPSEARLTGGAVTSALPSNPPPGHCLTLLYPKPTSMANFERTFILTDILRSCDMENNTVGFVCVRMDGEERETIYYITKVDLSHVGPYASGTKAPNRSLELFGRRNTSWNSVGVSRSNVTKKRSSDPLNS</sequence>
<gene>
    <name evidence="1" type="ORF">ACN38_g9765</name>
</gene>